<gene>
    <name evidence="4" type="ORF">D9611_014834</name>
</gene>
<name>A0A8H5F9W8_9AGAR</name>
<dbReference type="Proteomes" id="UP000541558">
    <property type="component" value="Unassembled WGS sequence"/>
</dbReference>
<dbReference type="Pfam" id="PF11262">
    <property type="entry name" value="Tho2"/>
    <property type="match status" value="1"/>
</dbReference>
<accession>A0A8H5F9W8</accession>
<dbReference type="InterPro" id="IPR021418">
    <property type="entry name" value="THO_THOC2_C"/>
</dbReference>
<reference evidence="4 5" key="1">
    <citation type="journal article" date="2020" name="ISME J.">
        <title>Uncovering the hidden diversity of litter-decomposition mechanisms in mushroom-forming fungi.</title>
        <authorList>
            <person name="Floudas D."/>
            <person name="Bentzer J."/>
            <person name="Ahren D."/>
            <person name="Johansson T."/>
            <person name="Persson P."/>
            <person name="Tunlid A."/>
        </authorList>
    </citation>
    <scope>NUCLEOTIDE SEQUENCE [LARGE SCALE GENOMIC DNA]</scope>
    <source>
        <strain evidence="4 5">CBS 175.51</strain>
    </source>
</reference>
<feature type="domain" description="THO complex subunitTHOC2 C-terminal" evidence="2">
    <location>
        <begin position="152"/>
        <end position="190"/>
    </location>
</feature>
<dbReference type="GO" id="GO:0003729">
    <property type="term" value="F:mRNA binding"/>
    <property type="evidence" value="ECO:0007669"/>
    <property type="project" value="TreeGrafter"/>
</dbReference>
<proteinExistence type="predicted"/>
<dbReference type="OrthoDB" id="29024at2759"/>
<evidence type="ECO:0000313" key="5">
    <source>
        <dbReference type="Proteomes" id="UP000541558"/>
    </source>
</evidence>
<dbReference type="AlphaFoldDB" id="A0A8H5F9W8"/>
<evidence type="ECO:0000313" key="4">
    <source>
        <dbReference type="EMBL" id="KAF5328543.1"/>
    </source>
</evidence>
<evidence type="ECO:0000259" key="3">
    <source>
        <dbReference type="Pfam" id="PF11732"/>
    </source>
</evidence>
<dbReference type="PANTHER" id="PTHR21597:SF0">
    <property type="entry name" value="THO COMPLEX SUBUNIT 2"/>
    <property type="match status" value="1"/>
</dbReference>
<feature type="compositionally biased region" description="Acidic residues" evidence="1">
    <location>
        <begin position="262"/>
        <end position="275"/>
    </location>
</feature>
<dbReference type="InterPro" id="IPR040007">
    <property type="entry name" value="Tho2"/>
</dbReference>
<sequence length="286" mass="31902">MILFTNVVNQVMAYENLASVIVQALRYVTNMGFDGLVLVILDTLSDDRKRRLKTYGVNIADWLQSLAGFTGMLFRRYNTDLKPVLKYVVHRLHADVTSDITTLKELIWKMAGIRKSSGAQKPGGTDGSRLLWHPLEELFDAARKIAPTNAIKVIGPAFYLTFWQLSNYDLAPPNAYEAESNLLRSLSLEEDQNGWLAKEKVDWFAHFGSRICTSKKACTSLLGILKLASNKNTSIRGLTLEDDGEDDKLASNKNTSIRGLTLEDDGEDEKIDGESGESAKRAVQKI</sequence>
<dbReference type="InterPro" id="IPR021726">
    <property type="entry name" value="THO_THOC2_N"/>
</dbReference>
<comment type="caution">
    <text evidence="4">The sequence shown here is derived from an EMBL/GenBank/DDBJ whole genome shotgun (WGS) entry which is preliminary data.</text>
</comment>
<dbReference type="Pfam" id="PF11732">
    <property type="entry name" value="Thoc2"/>
    <property type="match status" value="1"/>
</dbReference>
<feature type="region of interest" description="Disordered" evidence="1">
    <location>
        <begin position="259"/>
        <end position="286"/>
    </location>
</feature>
<protein>
    <submittedName>
        <fullName evidence="4">Uncharacterized protein</fullName>
    </submittedName>
</protein>
<dbReference type="GO" id="GO:0006397">
    <property type="term" value="P:mRNA processing"/>
    <property type="evidence" value="ECO:0007669"/>
    <property type="project" value="InterPro"/>
</dbReference>
<dbReference type="EMBL" id="JAACJK010000127">
    <property type="protein sequence ID" value="KAF5328543.1"/>
    <property type="molecule type" value="Genomic_DNA"/>
</dbReference>
<evidence type="ECO:0000256" key="1">
    <source>
        <dbReference type="SAM" id="MobiDB-lite"/>
    </source>
</evidence>
<dbReference type="GO" id="GO:0000445">
    <property type="term" value="C:THO complex part of transcription export complex"/>
    <property type="evidence" value="ECO:0007669"/>
    <property type="project" value="TreeGrafter"/>
</dbReference>
<feature type="domain" description="THO complex subunitTHOC2 N-terminal" evidence="3">
    <location>
        <begin position="1"/>
        <end position="67"/>
    </location>
</feature>
<dbReference type="GO" id="GO:0006406">
    <property type="term" value="P:mRNA export from nucleus"/>
    <property type="evidence" value="ECO:0007669"/>
    <property type="project" value="InterPro"/>
</dbReference>
<organism evidence="4 5">
    <name type="scientific">Ephemerocybe angulata</name>
    <dbReference type="NCBI Taxonomy" id="980116"/>
    <lineage>
        <taxon>Eukaryota</taxon>
        <taxon>Fungi</taxon>
        <taxon>Dikarya</taxon>
        <taxon>Basidiomycota</taxon>
        <taxon>Agaricomycotina</taxon>
        <taxon>Agaricomycetes</taxon>
        <taxon>Agaricomycetidae</taxon>
        <taxon>Agaricales</taxon>
        <taxon>Agaricineae</taxon>
        <taxon>Psathyrellaceae</taxon>
        <taxon>Ephemerocybe</taxon>
    </lineage>
</organism>
<dbReference type="PANTHER" id="PTHR21597">
    <property type="entry name" value="THO2 PROTEIN"/>
    <property type="match status" value="1"/>
</dbReference>
<keyword evidence="5" id="KW-1185">Reference proteome</keyword>
<evidence type="ECO:0000259" key="2">
    <source>
        <dbReference type="Pfam" id="PF11262"/>
    </source>
</evidence>